<dbReference type="Gene3D" id="3.30.365.10">
    <property type="entry name" value="Aldehyde oxidase/xanthine dehydrogenase, molybdopterin binding domain"/>
    <property type="match status" value="4"/>
</dbReference>
<dbReference type="InterPro" id="IPR012368">
    <property type="entry name" value="OxRdtase_Mopterin-bd_su_IorB"/>
</dbReference>
<dbReference type="PANTHER" id="PTHR47495">
    <property type="entry name" value="ALDEHYDE DEHYDROGENASE"/>
    <property type="match status" value="1"/>
</dbReference>
<keyword evidence="1" id="KW-1133">Transmembrane helix</keyword>
<dbReference type="Gene3D" id="3.90.1170.50">
    <property type="entry name" value="Aldehyde oxidase/xanthine dehydrogenase, a/b hammerhead"/>
    <property type="match status" value="1"/>
</dbReference>
<keyword evidence="4" id="KW-1185">Reference proteome</keyword>
<dbReference type="InterPro" id="IPR008274">
    <property type="entry name" value="AldOxase/xan_DH_MoCoBD1"/>
</dbReference>
<dbReference type="InterPro" id="IPR046867">
    <property type="entry name" value="AldOxase/xan_DH_MoCoBD2"/>
</dbReference>
<evidence type="ECO:0000313" key="3">
    <source>
        <dbReference type="EMBL" id="WCL55263.1"/>
    </source>
</evidence>
<organism evidence="3 4">
    <name type="scientific">Gimibacter soli</name>
    <dbReference type="NCBI Taxonomy" id="3024400"/>
    <lineage>
        <taxon>Bacteria</taxon>
        <taxon>Pseudomonadati</taxon>
        <taxon>Pseudomonadota</taxon>
        <taxon>Alphaproteobacteria</taxon>
        <taxon>Kordiimonadales</taxon>
        <taxon>Temperatibacteraceae</taxon>
        <taxon>Gimibacter</taxon>
    </lineage>
</organism>
<dbReference type="GO" id="GO:0016491">
    <property type="term" value="F:oxidoreductase activity"/>
    <property type="evidence" value="ECO:0007669"/>
    <property type="project" value="InterPro"/>
</dbReference>
<dbReference type="KEGG" id="gso:PH603_05770"/>
<evidence type="ECO:0000313" key="4">
    <source>
        <dbReference type="Proteomes" id="UP001217500"/>
    </source>
</evidence>
<dbReference type="RefSeq" id="WP_289505049.1">
    <property type="nucleotide sequence ID" value="NZ_CP116805.1"/>
</dbReference>
<proteinExistence type="predicted"/>
<dbReference type="InterPro" id="IPR000674">
    <property type="entry name" value="Ald_Oxase/Xan_DH_a/b"/>
</dbReference>
<dbReference type="Pfam" id="PF02738">
    <property type="entry name" value="MoCoBD_1"/>
    <property type="match status" value="1"/>
</dbReference>
<keyword evidence="1" id="KW-0812">Transmembrane</keyword>
<dbReference type="AlphaFoldDB" id="A0AAE9XW33"/>
<name>A0AAE9XW33_9PROT</name>
<feature type="transmembrane region" description="Helical" evidence="1">
    <location>
        <begin position="12"/>
        <end position="30"/>
    </location>
</feature>
<dbReference type="SUPFAM" id="SSF56003">
    <property type="entry name" value="Molybdenum cofactor-binding domain"/>
    <property type="match status" value="2"/>
</dbReference>
<feature type="domain" description="Aldehyde oxidase/xanthine dehydrogenase a/b hammerhead" evidence="2">
    <location>
        <begin position="240"/>
        <end position="318"/>
    </location>
</feature>
<keyword evidence="1" id="KW-0472">Membrane</keyword>
<dbReference type="EMBL" id="CP116805">
    <property type="protein sequence ID" value="WCL55263.1"/>
    <property type="molecule type" value="Genomic_DNA"/>
</dbReference>
<dbReference type="PANTHER" id="PTHR47495:SF2">
    <property type="entry name" value="ALDEHYDE DEHYDROGENASE"/>
    <property type="match status" value="1"/>
</dbReference>
<dbReference type="PIRSF" id="PIRSF036389">
    <property type="entry name" value="IOR_B"/>
    <property type="match status" value="1"/>
</dbReference>
<gene>
    <name evidence="3" type="ORF">PH603_05770</name>
</gene>
<dbReference type="Pfam" id="PF20256">
    <property type="entry name" value="MoCoBD_2"/>
    <property type="match status" value="2"/>
</dbReference>
<evidence type="ECO:0000256" key="1">
    <source>
        <dbReference type="SAM" id="Phobius"/>
    </source>
</evidence>
<dbReference type="InterPro" id="IPR037165">
    <property type="entry name" value="AldOxase/xan_DH_Mopterin-bd_sf"/>
</dbReference>
<evidence type="ECO:0000259" key="2">
    <source>
        <dbReference type="SMART" id="SM01008"/>
    </source>
</evidence>
<dbReference type="InterPro" id="IPR052516">
    <property type="entry name" value="N-heterocyclic_Hydroxylase"/>
</dbReference>
<protein>
    <submittedName>
        <fullName evidence="3">Molybdopterin-dependent oxidoreductase</fullName>
    </submittedName>
</protein>
<accession>A0AAE9XW33</accession>
<reference evidence="3" key="1">
    <citation type="submission" date="2023-01" db="EMBL/GenBank/DDBJ databases">
        <title>The genome sequence of Kordiimonadaceae bacterium 6D33.</title>
        <authorList>
            <person name="Liu Y."/>
        </authorList>
    </citation>
    <scope>NUCLEOTIDE SEQUENCE</scope>
    <source>
        <strain evidence="3">6D33</strain>
    </source>
</reference>
<dbReference type="SMART" id="SM01008">
    <property type="entry name" value="Ald_Xan_dh_C"/>
    <property type="match status" value="1"/>
</dbReference>
<sequence>MGRIASITRRAFLLGASVVAGGVVFGYWQYKRPYDNPLKDGLGEGELALTPYIRIDQSGVTIITPRAEMGQGVHTTLAALVAEELDVAWDAIRVAHGPASKAYYNGAVLEEGAGFAPTDTSPMAERMRAFMHVPAKLMGFQITGGSSSVADAYQKMRVAGAAAREVMLEAAANKLDVAKASLTTEDGHVIAADGTRLSYVELAPLAGDIEPPANPKLKPRSRWRYLGKSMPRIDMVGKSTGTATFAIDVRLPGMLHATVKMNPKLGGGLARYNDTAARAMPGVKQIVPLNGGVAVVATNTWYAFQAAEAIEFEWAAAPYPADTDGHFAAVAAAFEGDHDSRMRDDGDVEEALASGDVISAEYRVPYLAHATMEPLNAAALLKDGKLQVWAGNQAPTQVVVEAQNIIGLEEKDITVHTMLMGGGFGRRAEMDFIKHAIHVAKAMEGTPVSVTWSREEDMTHDGYRPLGIGRFRAKVENGVPSALDIAVACPSVIESQMGRLDINIPGPDATIAQATWEQPYDIPNYRSTGYRAKALLPVSSWRSVGASQNGFYHESAMDEIAHAAGVDPVEMRLKLISHVPSRKVIEAVAEMSGWGSALPAGHGRGIAFVMAFGVPVAEVIEVAYADGAIRILKAFAAVDVGLALDPRNVEAQVQSGINFGLSAAMTGEITVADGRVEQTNFDTYDGIRIHQAPEITVRILENGDRIRGIGEPGTPPAAPALANAIFAATGQRIRELPLAKHIDFA</sequence>
<dbReference type="Proteomes" id="UP001217500">
    <property type="component" value="Chromosome"/>
</dbReference>